<dbReference type="Proteomes" id="UP000326912">
    <property type="component" value="Unassembled WGS sequence"/>
</dbReference>
<dbReference type="AlphaFoldDB" id="A0A5J4KQF5"/>
<gene>
    <name evidence="1" type="ORF">KDW_39950</name>
</gene>
<evidence type="ECO:0000313" key="1">
    <source>
        <dbReference type="EMBL" id="GER89833.1"/>
    </source>
</evidence>
<keyword evidence="2" id="KW-1185">Reference proteome</keyword>
<evidence type="ECO:0000313" key="2">
    <source>
        <dbReference type="Proteomes" id="UP000326912"/>
    </source>
</evidence>
<organism evidence="1 2">
    <name type="scientific">Dictyobacter vulcani</name>
    <dbReference type="NCBI Taxonomy" id="2607529"/>
    <lineage>
        <taxon>Bacteria</taxon>
        <taxon>Bacillati</taxon>
        <taxon>Chloroflexota</taxon>
        <taxon>Ktedonobacteria</taxon>
        <taxon>Ktedonobacterales</taxon>
        <taxon>Dictyobacteraceae</taxon>
        <taxon>Dictyobacter</taxon>
    </lineage>
</organism>
<comment type="caution">
    <text evidence="1">The sequence shown here is derived from an EMBL/GenBank/DDBJ whole genome shotgun (WGS) entry which is preliminary data.</text>
</comment>
<protein>
    <submittedName>
        <fullName evidence="1">Uncharacterized protein</fullName>
    </submittedName>
</protein>
<name>A0A5J4KQF5_9CHLR</name>
<accession>A0A5J4KQF5</accession>
<dbReference type="EMBL" id="BKZW01000002">
    <property type="protein sequence ID" value="GER89833.1"/>
    <property type="molecule type" value="Genomic_DNA"/>
</dbReference>
<sequence>MITCVEHKENNLATVSINTQGPKAVGWMIVCNDFQTTLAAESQDPRAFEAERNTYS</sequence>
<proteinExistence type="predicted"/>
<reference evidence="1 2" key="1">
    <citation type="submission" date="2019-10" db="EMBL/GenBank/DDBJ databases">
        <title>Dictyobacter vulcani sp. nov., within the class Ktedonobacteria, isolated from soil of volcanic Mt. Zao.</title>
        <authorList>
            <person name="Zheng Y."/>
            <person name="Wang C.M."/>
            <person name="Sakai Y."/>
            <person name="Abe K."/>
            <person name="Yokota A."/>
            <person name="Yabe S."/>
        </authorList>
    </citation>
    <scope>NUCLEOTIDE SEQUENCE [LARGE SCALE GENOMIC DNA]</scope>
    <source>
        <strain evidence="1 2">W12</strain>
    </source>
</reference>